<dbReference type="EMBL" id="LSRX01000464">
    <property type="protein sequence ID" value="OLP96527.1"/>
    <property type="molecule type" value="Genomic_DNA"/>
</dbReference>
<gene>
    <name evidence="8" type="ORF">AK812_SmicGene21211</name>
</gene>
<dbReference type="Gene3D" id="1.25.40.10">
    <property type="entry name" value="Tetratricopeptide repeat domain"/>
    <property type="match status" value="3"/>
</dbReference>
<evidence type="ECO:0000313" key="8">
    <source>
        <dbReference type="EMBL" id="OLP96527.1"/>
    </source>
</evidence>
<organism evidence="8 9">
    <name type="scientific">Symbiodinium microadriaticum</name>
    <name type="common">Dinoflagellate</name>
    <name type="synonym">Zooxanthella microadriatica</name>
    <dbReference type="NCBI Taxonomy" id="2951"/>
    <lineage>
        <taxon>Eukaryota</taxon>
        <taxon>Sar</taxon>
        <taxon>Alveolata</taxon>
        <taxon>Dinophyceae</taxon>
        <taxon>Suessiales</taxon>
        <taxon>Symbiodiniaceae</taxon>
        <taxon>Symbiodinium</taxon>
    </lineage>
</organism>
<dbReference type="GO" id="GO:0016779">
    <property type="term" value="F:nucleotidyltransferase activity"/>
    <property type="evidence" value="ECO:0007669"/>
    <property type="project" value="UniProtKB-KW"/>
</dbReference>
<keyword evidence="2 6" id="KW-0328">Glycosyltransferase</keyword>
<feature type="chain" id="PRO_5010362179" description="NAD(P)(+)--arginine ADP-ribosyltransferase" evidence="7">
    <location>
        <begin position="51"/>
        <end position="1038"/>
    </location>
</feature>
<dbReference type="SUPFAM" id="SSF48452">
    <property type="entry name" value="TPR-like"/>
    <property type="match status" value="1"/>
</dbReference>
<evidence type="ECO:0000256" key="1">
    <source>
        <dbReference type="ARBA" id="ARBA00009558"/>
    </source>
</evidence>
<evidence type="ECO:0000256" key="4">
    <source>
        <dbReference type="ARBA" id="ARBA00022695"/>
    </source>
</evidence>
<sequence>MIDASEAPAAPELEAVFAGGVTSKCGIQMWLWPWWLQVALSLVAAQRSKAQEGPADCDAGRQNVVENFDFSRASFAQPVAEGDDFEDAFYPDVGSYDDLPENLEAAGNGDVASGPNESCCRLQSDAALRLCANKTSPLLNAGDPPLALVVSHSPKKLRNGALTGALNAMWCAEQGYPFVLDQRNVEPASTKCQVIPHWLETCQREGIKWMLWLDSDTILVGQDASLDFVADVAGKFTGSDAQIILTTAQNSSDRQLTSSAAAASFGIIFLRCSDWMRSLMERVGNESLDQGIPDDEALREVFLSGDLEEKRRRFIQLPPQATNAASLLSPMAEPQPVLQLAELPASIQNHTFSAVLRARCDQPMPGMTWNSSLVQHAYESSLFLAASKDFREAGTSRYAFLLAKRFKEQGRIQEAEDLLRWAVDGLHAELGEHKIDTLFGKVVLAKFLADQDRVAEARPLLQDAVTAGLKSLGAHNPVMLDWQERLAALLRQEGLHPEAAGVLRQVIRGRRRWREEAKVKAAALQLHKILLIASANAPSPEQLIEETMSSFPDAADSIARQRLIKANEKSSKLSGEGNLNQAEWVLKRALEKSTLVLPVADPDLLVSRLNLGALRQRMSKPEALLDLEEVFQAQVSMMGPDHPDTQSTIQAINGLEGWEGQYNLHARYQGALSKLASANNRFAKRTKATQSNSDKMVQSFEAAIRRGERKLGKQNHGVMKAKFNLAVSWALQDRSAEAFALWRGVLQDQLRNVGPFNSDTLATQRHILSWVYQDAVTAKLEYSPQTVSVNVRAFELLDKWKNCDRTVGQSLVYAQNKLRAENEGFPSIMEVGRGMGLTQHEVAAVLGWTTGDFRLINPIARGQEEVEFEDFPRGQRTMCRLSRVDVMPYVQVLHGAVQKLPALSSTQPLYRGHRREVALPVGSVVLLPGFTSTSYDMDGAVAFAKQANQGRSAKRTLLVIQESFSGRLIAKLSARKYEAEVLFPIDTTFKVVETSTSPATEAAANATEELRRSMSEAEIRVVCLCEVEKPEDAIVLRL</sequence>
<dbReference type="Proteomes" id="UP000186817">
    <property type="component" value="Unassembled WGS sequence"/>
</dbReference>
<dbReference type="SUPFAM" id="SSF56399">
    <property type="entry name" value="ADP-ribosylation"/>
    <property type="match status" value="1"/>
</dbReference>
<dbReference type="PANTHER" id="PTHR46082:SF6">
    <property type="entry name" value="AAA+ ATPASE DOMAIN-CONTAINING PROTEIN-RELATED"/>
    <property type="match status" value="1"/>
</dbReference>
<dbReference type="InterPro" id="IPR011990">
    <property type="entry name" value="TPR-like_helical_dom_sf"/>
</dbReference>
<feature type="signal peptide" evidence="7">
    <location>
        <begin position="1"/>
        <end position="50"/>
    </location>
</feature>
<reference evidence="8 9" key="1">
    <citation type="submission" date="2016-02" db="EMBL/GenBank/DDBJ databases">
        <title>Genome analysis of coral dinoflagellate symbionts highlights evolutionary adaptations to a symbiotic lifestyle.</title>
        <authorList>
            <person name="Aranda M."/>
            <person name="Li Y."/>
            <person name="Liew Y.J."/>
            <person name="Baumgarten S."/>
            <person name="Simakov O."/>
            <person name="Wilson M."/>
            <person name="Piel J."/>
            <person name="Ashoor H."/>
            <person name="Bougouffa S."/>
            <person name="Bajic V.B."/>
            <person name="Ryu T."/>
            <person name="Ravasi T."/>
            <person name="Bayer T."/>
            <person name="Micklem G."/>
            <person name="Kim H."/>
            <person name="Bhak J."/>
            <person name="Lajeunesse T.C."/>
            <person name="Voolstra C.R."/>
        </authorList>
    </citation>
    <scope>NUCLEOTIDE SEQUENCE [LARGE SCALE GENOMIC DNA]</scope>
    <source>
        <strain evidence="8 9">CCMP2467</strain>
    </source>
</reference>
<evidence type="ECO:0000256" key="2">
    <source>
        <dbReference type="ARBA" id="ARBA00022676"/>
    </source>
</evidence>
<keyword evidence="4" id="KW-0548">Nucleotidyltransferase</keyword>
<dbReference type="InterPro" id="IPR053137">
    <property type="entry name" value="NLR-like"/>
</dbReference>
<evidence type="ECO:0000256" key="6">
    <source>
        <dbReference type="RuleBase" id="RU361228"/>
    </source>
</evidence>
<dbReference type="InterPro" id="IPR000768">
    <property type="entry name" value="ART"/>
</dbReference>
<dbReference type="PROSITE" id="PS51996">
    <property type="entry name" value="TR_MART"/>
    <property type="match status" value="1"/>
</dbReference>
<protein>
    <recommendedName>
        <fullName evidence="6">NAD(P)(+)--arginine ADP-ribosyltransferase</fullName>
        <ecNumber evidence="6">2.4.2.31</ecNumber>
    </recommendedName>
    <alternativeName>
        <fullName evidence="6">Mono(ADP-ribosyl)transferase</fullName>
    </alternativeName>
</protein>
<dbReference type="EC" id="2.4.2.31" evidence="6"/>
<evidence type="ECO:0000256" key="3">
    <source>
        <dbReference type="ARBA" id="ARBA00022679"/>
    </source>
</evidence>
<accession>A0A1Q9DMX3</accession>
<dbReference type="Pfam" id="PF01129">
    <property type="entry name" value="ART"/>
    <property type="match status" value="1"/>
</dbReference>
<keyword evidence="9" id="KW-1185">Reference proteome</keyword>
<comment type="caution">
    <text evidence="8">The sequence shown here is derived from an EMBL/GenBank/DDBJ whole genome shotgun (WGS) entry which is preliminary data.</text>
</comment>
<evidence type="ECO:0000256" key="7">
    <source>
        <dbReference type="SAM" id="SignalP"/>
    </source>
</evidence>
<evidence type="ECO:0000313" key="9">
    <source>
        <dbReference type="Proteomes" id="UP000186817"/>
    </source>
</evidence>
<keyword evidence="3 6" id="KW-0808">Transferase</keyword>
<keyword evidence="6" id="KW-0520">NAD</keyword>
<dbReference type="OrthoDB" id="417034at2759"/>
<keyword evidence="7" id="KW-0732">Signal</keyword>
<dbReference type="Gene3D" id="3.90.176.10">
    <property type="entry name" value="Toxin ADP-ribosyltransferase, Chain A, domain 1"/>
    <property type="match status" value="1"/>
</dbReference>
<name>A0A1Q9DMX3_SYMMI</name>
<dbReference type="PANTHER" id="PTHR46082">
    <property type="entry name" value="ATP/GTP-BINDING PROTEIN-RELATED"/>
    <property type="match status" value="1"/>
</dbReference>
<comment type="catalytic activity">
    <reaction evidence="5 6">
        <text>L-arginyl-[protein] + NAD(+) = N(omega)-(ADP-D-ribosyl)-L-arginyl-[protein] + nicotinamide + H(+)</text>
        <dbReference type="Rhea" id="RHEA:19149"/>
        <dbReference type="Rhea" id="RHEA-COMP:10532"/>
        <dbReference type="Rhea" id="RHEA-COMP:15087"/>
        <dbReference type="ChEBI" id="CHEBI:15378"/>
        <dbReference type="ChEBI" id="CHEBI:17154"/>
        <dbReference type="ChEBI" id="CHEBI:29965"/>
        <dbReference type="ChEBI" id="CHEBI:57540"/>
        <dbReference type="ChEBI" id="CHEBI:142554"/>
        <dbReference type="EC" id="2.4.2.31"/>
    </reaction>
</comment>
<dbReference type="AlphaFoldDB" id="A0A1Q9DMX3"/>
<evidence type="ECO:0000256" key="5">
    <source>
        <dbReference type="ARBA" id="ARBA00047597"/>
    </source>
</evidence>
<keyword evidence="6" id="KW-0521">NADP</keyword>
<proteinExistence type="inferred from homology"/>
<comment type="similarity">
    <text evidence="1 6">Belongs to the Arg-specific ADP-ribosyltransferase family.</text>
</comment>
<dbReference type="GO" id="GO:0106274">
    <property type="term" value="F:NAD+-protein-arginine ADP-ribosyltransferase activity"/>
    <property type="evidence" value="ECO:0007669"/>
    <property type="project" value="UniProtKB-EC"/>
</dbReference>